<feature type="binding site" evidence="5">
    <location>
        <begin position="116"/>
        <end position="119"/>
    </location>
    <ligand>
        <name>(6S)-5,6,7,8-tetrahydrofolate</name>
        <dbReference type="ChEBI" id="CHEBI:57453"/>
    </ligand>
</feature>
<feature type="domain" description="Formyl transferase C-terminal" evidence="7">
    <location>
        <begin position="211"/>
        <end position="311"/>
    </location>
</feature>
<dbReference type="HAMAP" id="MF_00182">
    <property type="entry name" value="Formyl_trans"/>
    <property type="match status" value="1"/>
</dbReference>
<dbReference type="InterPro" id="IPR044135">
    <property type="entry name" value="Met-tRNA-FMT_C"/>
</dbReference>
<dbReference type="InterPro" id="IPR002376">
    <property type="entry name" value="Formyl_transf_N"/>
</dbReference>
<dbReference type="InterPro" id="IPR005793">
    <property type="entry name" value="Formyl_trans_C"/>
</dbReference>
<evidence type="ECO:0000256" key="2">
    <source>
        <dbReference type="ARBA" id="ARBA00012261"/>
    </source>
</evidence>
<evidence type="ECO:0000256" key="1">
    <source>
        <dbReference type="ARBA" id="ARBA00010699"/>
    </source>
</evidence>
<gene>
    <name evidence="5" type="primary">fmt</name>
    <name evidence="8" type="ORF">GUA46_13160</name>
</gene>
<dbReference type="SUPFAM" id="SSF53328">
    <property type="entry name" value="Formyltransferase"/>
    <property type="match status" value="1"/>
</dbReference>
<name>A0A850NL70_9FLAO</name>
<reference evidence="8 9" key="1">
    <citation type="submission" date="2020-01" db="EMBL/GenBank/DDBJ databases">
        <title>Draft Genome Analysis of Muricauda sp. HICW Isolated from coastal seawater of PR China.</title>
        <authorList>
            <person name="Chen M.-X."/>
        </authorList>
    </citation>
    <scope>NUCLEOTIDE SEQUENCE [LARGE SCALE GENOMIC DNA]</scope>
    <source>
        <strain evidence="8 9">HICW</strain>
    </source>
</reference>
<evidence type="ECO:0000256" key="3">
    <source>
        <dbReference type="ARBA" id="ARBA00022679"/>
    </source>
</evidence>
<feature type="domain" description="Formyl transferase N-terminal" evidence="6">
    <location>
        <begin position="10"/>
        <end position="183"/>
    </location>
</feature>
<dbReference type="InterPro" id="IPR011034">
    <property type="entry name" value="Formyl_transferase-like_C_sf"/>
</dbReference>
<dbReference type="InterPro" id="IPR036477">
    <property type="entry name" value="Formyl_transf_N_sf"/>
</dbReference>
<accession>A0A850NL70</accession>
<dbReference type="Gene3D" id="3.40.50.12230">
    <property type="match status" value="1"/>
</dbReference>
<proteinExistence type="inferred from homology"/>
<dbReference type="Proteomes" id="UP000558089">
    <property type="component" value="Unassembled WGS sequence"/>
</dbReference>
<evidence type="ECO:0000313" key="9">
    <source>
        <dbReference type="Proteomes" id="UP000558089"/>
    </source>
</evidence>
<dbReference type="AlphaFoldDB" id="A0A850NL70"/>
<dbReference type="CDD" id="cd08704">
    <property type="entry name" value="Met_tRNA_FMT_C"/>
    <property type="match status" value="1"/>
</dbReference>
<dbReference type="PANTHER" id="PTHR11138">
    <property type="entry name" value="METHIONYL-TRNA FORMYLTRANSFERASE"/>
    <property type="match status" value="1"/>
</dbReference>
<dbReference type="Pfam" id="PF00551">
    <property type="entry name" value="Formyl_trans_N"/>
    <property type="match status" value="1"/>
</dbReference>
<comment type="caution">
    <text evidence="8">The sequence shown here is derived from an EMBL/GenBank/DDBJ whole genome shotgun (WGS) entry which is preliminary data.</text>
</comment>
<sequence>MSTSKNNPLRIVFMGTPDFAVGTLKNILEADFNVVGVITAPDRPAGRGRKMQESAVKQFAVQHNLKVLQPTNLKDEGFLEELKALNANLQVVVAFRMLPKAVWQMPEFGTFNLHASLLPQYRGAAPINWAIINGETETGVTTFFIDEKIDTGNIVLQQTEKILPTDNVGDLHDRLMVIGADLVVETCKQIEAGTATRQPQNENKTLKPAPKIHKDTCRIDWSASMETIYNHIRGLSPYPGAWTMLINDGKEDQIKIFKTEKLQAEHNHSIGKILVEKKSLKVAVEGGYISLLELQLPGKRRMQVNEVLNGLNLENDAHLR</sequence>
<dbReference type="CDD" id="cd08646">
    <property type="entry name" value="FMT_core_Met-tRNA-FMT_N"/>
    <property type="match status" value="1"/>
</dbReference>
<evidence type="ECO:0000256" key="4">
    <source>
        <dbReference type="ARBA" id="ARBA00022917"/>
    </source>
</evidence>
<organism evidence="8 9">
    <name type="scientific">Flagellimonas chongwuensis</name>
    <dbReference type="NCBI Taxonomy" id="2697365"/>
    <lineage>
        <taxon>Bacteria</taxon>
        <taxon>Pseudomonadati</taxon>
        <taxon>Bacteroidota</taxon>
        <taxon>Flavobacteriia</taxon>
        <taxon>Flavobacteriales</taxon>
        <taxon>Flavobacteriaceae</taxon>
        <taxon>Flagellimonas</taxon>
    </lineage>
</organism>
<dbReference type="SUPFAM" id="SSF50486">
    <property type="entry name" value="FMT C-terminal domain-like"/>
    <property type="match status" value="1"/>
</dbReference>
<dbReference type="Pfam" id="PF02911">
    <property type="entry name" value="Formyl_trans_C"/>
    <property type="match status" value="1"/>
</dbReference>
<protein>
    <recommendedName>
        <fullName evidence="2 5">Methionyl-tRNA formyltransferase</fullName>
        <ecNumber evidence="2 5">2.1.2.9</ecNumber>
    </recommendedName>
</protein>
<keyword evidence="3 5" id="KW-0808">Transferase</keyword>
<dbReference type="EMBL" id="WYET01000007">
    <property type="protein sequence ID" value="NVN19292.1"/>
    <property type="molecule type" value="Genomic_DNA"/>
</dbReference>
<dbReference type="GO" id="GO:0005829">
    <property type="term" value="C:cytosol"/>
    <property type="evidence" value="ECO:0007669"/>
    <property type="project" value="TreeGrafter"/>
</dbReference>
<dbReference type="RefSeq" id="WP_176620888.1">
    <property type="nucleotide sequence ID" value="NZ_WYET01000007.1"/>
</dbReference>
<comment type="similarity">
    <text evidence="1 5">Belongs to the Fmt family.</text>
</comment>
<comment type="catalytic activity">
    <reaction evidence="5">
        <text>L-methionyl-tRNA(fMet) + (6R)-10-formyltetrahydrofolate = N-formyl-L-methionyl-tRNA(fMet) + (6S)-5,6,7,8-tetrahydrofolate + H(+)</text>
        <dbReference type="Rhea" id="RHEA:24380"/>
        <dbReference type="Rhea" id="RHEA-COMP:9952"/>
        <dbReference type="Rhea" id="RHEA-COMP:9953"/>
        <dbReference type="ChEBI" id="CHEBI:15378"/>
        <dbReference type="ChEBI" id="CHEBI:57453"/>
        <dbReference type="ChEBI" id="CHEBI:78530"/>
        <dbReference type="ChEBI" id="CHEBI:78844"/>
        <dbReference type="ChEBI" id="CHEBI:195366"/>
        <dbReference type="EC" id="2.1.2.9"/>
    </reaction>
</comment>
<comment type="function">
    <text evidence="5">Attaches a formyl group to the free amino group of methionyl-tRNA(fMet). The formyl group appears to play a dual role in the initiator identity of N-formylmethionyl-tRNA by promoting its recognition by IF2 and preventing the misappropriation of this tRNA by the elongation apparatus.</text>
</comment>
<evidence type="ECO:0000259" key="7">
    <source>
        <dbReference type="Pfam" id="PF02911"/>
    </source>
</evidence>
<keyword evidence="4 5" id="KW-0648">Protein biosynthesis</keyword>
<evidence type="ECO:0000313" key="8">
    <source>
        <dbReference type="EMBL" id="NVN19292.1"/>
    </source>
</evidence>
<dbReference type="InterPro" id="IPR005794">
    <property type="entry name" value="Fmt"/>
</dbReference>
<dbReference type="PANTHER" id="PTHR11138:SF5">
    <property type="entry name" value="METHIONYL-TRNA FORMYLTRANSFERASE, MITOCHONDRIAL"/>
    <property type="match status" value="1"/>
</dbReference>
<keyword evidence="9" id="KW-1185">Reference proteome</keyword>
<dbReference type="EC" id="2.1.2.9" evidence="2 5"/>
<evidence type="ECO:0000259" key="6">
    <source>
        <dbReference type="Pfam" id="PF00551"/>
    </source>
</evidence>
<evidence type="ECO:0000256" key="5">
    <source>
        <dbReference type="HAMAP-Rule" id="MF_00182"/>
    </source>
</evidence>
<dbReference type="NCBIfam" id="TIGR00460">
    <property type="entry name" value="fmt"/>
    <property type="match status" value="1"/>
</dbReference>
<dbReference type="GO" id="GO:0004479">
    <property type="term" value="F:methionyl-tRNA formyltransferase activity"/>
    <property type="evidence" value="ECO:0007669"/>
    <property type="project" value="UniProtKB-UniRule"/>
</dbReference>
<dbReference type="InterPro" id="IPR041711">
    <property type="entry name" value="Met-tRNA-FMT_N"/>
</dbReference>